<organism evidence="3 4">
    <name type="scientific">Rhododendron simsii</name>
    <name type="common">Sims's rhododendron</name>
    <dbReference type="NCBI Taxonomy" id="118357"/>
    <lineage>
        <taxon>Eukaryota</taxon>
        <taxon>Viridiplantae</taxon>
        <taxon>Streptophyta</taxon>
        <taxon>Embryophyta</taxon>
        <taxon>Tracheophyta</taxon>
        <taxon>Spermatophyta</taxon>
        <taxon>Magnoliopsida</taxon>
        <taxon>eudicotyledons</taxon>
        <taxon>Gunneridae</taxon>
        <taxon>Pentapetalae</taxon>
        <taxon>asterids</taxon>
        <taxon>Ericales</taxon>
        <taxon>Ericaceae</taxon>
        <taxon>Ericoideae</taxon>
        <taxon>Rhodoreae</taxon>
        <taxon>Rhododendron</taxon>
    </lineage>
</organism>
<dbReference type="EMBL" id="WJXA01000006">
    <property type="protein sequence ID" value="KAF7140171.1"/>
    <property type="molecule type" value="Genomic_DNA"/>
</dbReference>
<evidence type="ECO:0000256" key="1">
    <source>
        <dbReference type="SAM" id="MobiDB-lite"/>
    </source>
</evidence>
<gene>
    <name evidence="3" type="ORF">RHSIM_Rhsim06G0151000</name>
</gene>
<dbReference type="PANTHER" id="PTHR46419:SF2">
    <property type="entry name" value="ADP-RIBOSYLATION FACTOR GTPASE-ACTIVATING PROTEIN AGD5"/>
    <property type="match status" value="1"/>
</dbReference>
<comment type="caution">
    <text evidence="3">The sequence shown here is derived from an EMBL/GenBank/DDBJ whole genome shotgun (WGS) entry which is preliminary data.</text>
</comment>
<evidence type="ECO:0000313" key="4">
    <source>
        <dbReference type="Proteomes" id="UP000626092"/>
    </source>
</evidence>
<evidence type="ECO:0000313" key="3">
    <source>
        <dbReference type="EMBL" id="KAF7140171.1"/>
    </source>
</evidence>
<dbReference type="SUPFAM" id="SSF56112">
    <property type="entry name" value="Protein kinase-like (PK-like)"/>
    <property type="match status" value="1"/>
</dbReference>
<feature type="compositionally biased region" description="Basic and acidic residues" evidence="1">
    <location>
        <begin position="89"/>
        <end position="101"/>
    </location>
</feature>
<dbReference type="GO" id="GO:0005096">
    <property type="term" value="F:GTPase activator activity"/>
    <property type="evidence" value="ECO:0007669"/>
    <property type="project" value="InterPro"/>
</dbReference>
<feature type="region of interest" description="Disordered" evidence="1">
    <location>
        <begin position="81"/>
        <end position="114"/>
    </location>
</feature>
<evidence type="ECO:0000259" key="2">
    <source>
        <dbReference type="Pfam" id="PF23622"/>
    </source>
</evidence>
<dbReference type="SUPFAM" id="SSF52047">
    <property type="entry name" value="RNI-like"/>
    <property type="match status" value="1"/>
</dbReference>
<keyword evidence="4" id="KW-1185">Reference proteome</keyword>
<dbReference type="InterPro" id="IPR055357">
    <property type="entry name" value="LRR_At1g61320_AtMIF1"/>
</dbReference>
<name>A0A834GVV1_RHOSS</name>
<dbReference type="AlphaFoldDB" id="A0A834GVV1"/>
<dbReference type="Gene3D" id="1.10.510.10">
    <property type="entry name" value="Transferase(Phosphotransferase) domain 1"/>
    <property type="match status" value="1"/>
</dbReference>
<dbReference type="PANTHER" id="PTHR46419">
    <property type="entry name" value="ADP-RIBOSYLATION FACTOR GTPASE-ACTIVATING PROTEIN AGD5"/>
    <property type="match status" value="1"/>
</dbReference>
<proteinExistence type="predicted"/>
<dbReference type="Pfam" id="PF23622">
    <property type="entry name" value="LRR_At1g61320_AtMIF1"/>
    <property type="match status" value="1"/>
</dbReference>
<dbReference type="InterPro" id="IPR044520">
    <property type="entry name" value="ARF_GAP_AGD5/15"/>
</dbReference>
<dbReference type="OrthoDB" id="594804at2759"/>
<feature type="domain" description="At1g61320/AtMIF1 LRR" evidence="2">
    <location>
        <begin position="478"/>
        <end position="590"/>
    </location>
</feature>
<dbReference type="Proteomes" id="UP000626092">
    <property type="component" value="Unassembled WGS sequence"/>
</dbReference>
<reference evidence="3" key="1">
    <citation type="submission" date="2019-11" db="EMBL/GenBank/DDBJ databases">
        <authorList>
            <person name="Liu Y."/>
            <person name="Hou J."/>
            <person name="Li T.-Q."/>
            <person name="Guan C.-H."/>
            <person name="Wu X."/>
            <person name="Wu H.-Z."/>
            <person name="Ling F."/>
            <person name="Zhang R."/>
            <person name="Shi X.-G."/>
            <person name="Ren J.-P."/>
            <person name="Chen E.-F."/>
            <person name="Sun J.-M."/>
        </authorList>
    </citation>
    <scope>NUCLEOTIDE SEQUENCE</scope>
    <source>
        <strain evidence="3">Adult_tree_wgs_1</strain>
        <tissue evidence="3">Leaves</tissue>
    </source>
</reference>
<sequence length="591" mass="65871">MDQQHGVYTLPSHLLHGARDFILRMLVVDPMKRITIPEIRQHLWFKARLPRYLAVQPPDSFQPCTKKDSAIPIYTVSPNGSMSTSRYNTSEDKRWVPKDNNTKSPARALEDKASVQRQIPGVRSGHDHALPNWLVTPLPKARHVTEKKSEPIVAPSESTMQAVECSPAVSAPKVDFATDLFNMLSMDGPSINTSEAASTDANSWAGVQSAAEASRINPTMGLAAGELYFDFGISRSPTATASNNDPTTATASSAAGLGQLPFLFPSLPLPFGCFPSPQSSYPLLSSSLLFLPSKTAGQLGNQPFPEDASDEPLVERLFEYVVESRLQGFWTGDRNSPICSLNMLAGRLSMNCTTTRGKWYNLADPKLAKRFFQFPGMMTPAAGNNELLKYMQQRQMGNMGSTLQVGTFVPFPSARYFPLSFKGHIDDFINQMRSVLAKRWRYMWLYVPCLKFSPMKMSRSKEVAFINQSLLLRKGPTIQKFSLSFLQPDAERHHVDSWIYFAKTRNVNEFNLDFSDIRQVISSVHRSSTSVTVLSLVRCEIHFPVKFKLSSLKTLSLEQVYFSGGEINDLTDSTSILESLSLTDCKGFTNL</sequence>
<accession>A0A834GVV1</accession>
<protein>
    <recommendedName>
        <fullName evidence="2">At1g61320/AtMIF1 LRR domain-containing protein</fullName>
    </recommendedName>
</protein>
<dbReference type="InterPro" id="IPR011009">
    <property type="entry name" value="Kinase-like_dom_sf"/>
</dbReference>